<keyword evidence="1 4" id="KW-0560">Oxidoreductase</keyword>
<comment type="caution">
    <text evidence="6">The sequence shown here is derived from an EMBL/GenBank/DDBJ whole genome shotgun (WGS) entry which is preliminary data.</text>
</comment>
<name>A0A2T0SQ29_9BACT</name>
<evidence type="ECO:0000256" key="1">
    <source>
        <dbReference type="ARBA" id="ARBA00023002"/>
    </source>
</evidence>
<feature type="domain" description="Peptide methionine sulphoxide reductase MsrA" evidence="5">
    <location>
        <begin position="59"/>
        <end position="209"/>
    </location>
</feature>
<dbReference type="GO" id="GO:0008113">
    <property type="term" value="F:peptide-methionine (S)-S-oxide reductase activity"/>
    <property type="evidence" value="ECO:0007669"/>
    <property type="project" value="UniProtKB-UniRule"/>
</dbReference>
<feature type="active site" evidence="4">
    <location>
        <position position="65"/>
    </location>
</feature>
<evidence type="ECO:0000313" key="7">
    <source>
        <dbReference type="Proteomes" id="UP000238375"/>
    </source>
</evidence>
<gene>
    <name evidence="4" type="primary">msrA</name>
    <name evidence="6" type="ORF">CLV58_114104</name>
</gene>
<dbReference type="Gene3D" id="3.30.1060.10">
    <property type="entry name" value="Peptide methionine sulphoxide reductase MsrA"/>
    <property type="match status" value="1"/>
</dbReference>
<dbReference type="AlphaFoldDB" id="A0A2T0SQ29"/>
<accession>A0A2T0SQ29</accession>
<evidence type="ECO:0000313" key="6">
    <source>
        <dbReference type="EMBL" id="PRY35519.1"/>
    </source>
</evidence>
<dbReference type="InterPro" id="IPR002569">
    <property type="entry name" value="Met_Sox_Rdtase_MsrA_dom"/>
</dbReference>
<reference evidence="6 7" key="1">
    <citation type="submission" date="2018-03" db="EMBL/GenBank/DDBJ databases">
        <title>Genomic Encyclopedia of Archaeal and Bacterial Type Strains, Phase II (KMG-II): from individual species to whole genera.</title>
        <authorList>
            <person name="Goeker M."/>
        </authorList>
    </citation>
    <scope>NUCLEOTIDE SEQUENCE [LARGE SCALE GENOMIC DNA]</scope>
    <source>
        <strain evidence="6 7">DSM 28354</strain>
    </source>
</reference>
<protein>
    <recommendedName>
        <fullName evidence="4">Peptide methionine sulfoxide reductase MsrA</fullName>
        <shortName evidence="4">Protein-methionine-S-oxide reductase</shortName>
        <ecNumber evidence="4">1.8.4.11</ecNumber>
    </recommendedName>
    <alternativeName>
        <fullName evidence="4">Peptide-methionine (S)-S-oxide reductase</fullName>
        <shortName evidence="4">Peptide Met(O) reductase</shortName>
    </alternativeName>
</protein>
<evidence type="ECO:0000259" key="5">
    <source>
        <dbReference type="Pfam" id="PF01625"/>
    </source>
</evidence>
<dbReference type="Pfam" id="PF01625">
    <property type="entry name" value="PMSR"/>
    <property type="match status" value="1"/>
</dbReference>
<dbReference type="Proteomes" id="UP000238375">
    <property type="component" value="Unassembled WGS sequence"/>
</dbReference>
<comment type="function">
    <text evidence="4">Has an important function as a repair enzyme for proteins that have been inactivated by oxidation. Catalyzes the reversible oxidation-reduction of methionine sulfoxide in proteins to methionine.</text>
</comment>
<evidence type="ECO:0000256" key="3">
    <source>
        <dbReference type="ARBA" id="ARBA00048782"/>
    </source>
</evidence>
<dbReference type="GO" id="GO:0033744">
    <property type="term" value="F:L-methionine:thioredoxin-disulfide S-oxidoreductase activity"/>
    <property type="evidence" value="ECO:0007669"/>
    <property type="project" value="RHEA"/>
</dbReference>
<proteinExistence type="inferred from homology"/>
<dbReference type="InterPro" id="IPR036509">
    <property type="entry name" value="Met_Sox_Rdtase_MsrA_sf"/>
</dbReference>
<comment type="catalytic activity">
    <reaction evidence="2 4">
        <text>L-methionyl-[protein] + [thioredoxin]-disulfide + H2O = L-methionyl-(S)-S-oxide-[protein] + [thioredoxin]-dithiol</text>
        <dbReference type="Rhea" id="RHEA:14217"/>
        <dbReference type="Rhea" id="RHEA-COMP:10698"/>
        <dbReference type="Rhea" id="RHEA-COMP:10700"/>
        <dbReference type="Rhea" id="RHEA-COMP:12313"/>
        <dbReference type="Rhea" id="RHEA-COMP:12315"/>
        <dbReference type="ChEBI" id="CHEBI:15377"/>
        <dbReference type="ChEBI" id="CHEBI:16044"/>
        <dbReference type="ChEBI" id="CHEBI:29950"/>
        <dbReference type="ChEBI" id="CHEBI:44120"/>
        <dbReference type="ChEBI" id="CHEBI:50058"/>
        <dbReference type="EC" id="1.8.4.11"/>
    </reaction>
</comment>
<dbReference type="NCBIfam" id="TIGR00401">
    <property type="entry name" value="msrA"/>
    <property type="match status" value="1"/>
</dbReference>
<dbReference type="PANTHER" id="PTHR43774">
    <property type="entry name" value="PEPTIDE METHIONINE SULFOXIDE REDUCTASE"/>
    <property type="match status" value="1"/>
</dbReference>
<comment type="similarity">
    <text evidence="4">Belongs to the MsrA Met sulfoxide reductase family.</text>
</comment>
<dbReference type="SUPFAM" id="SSF55068">
    <property type="entry name" value="Peptide methionine sulfoxide reductase"/>
    <property type="match status" value="1"/>
</dbReference>
<evidence type="ECO:0000256" key="2">
    <source>
        <dbReference type="ARBA" id="ARBA00047806"/>
    </source>
</evidence>
<organism evidence="6 7">
    <name type="scientific">Spirosoma oryzae</name>
    <dbReference type="NCBI Taxonomy" id="1469603"/>
    <lineage>
        <taxon>Bacteria</taxon>
        <taxon>Pseudomonadati</taxon>
        <taxon>Bacteroidota</taxon>
        <taxon>Cytophagia</taxon>
        <taxon>Cytophagales</taxon>
        <taxon>Cytophagaceae</taxon>
        <taxon>Spirosoma</taxon>
    </lineage>
</organism>
<evidence type="ECO:0000256" key="4">
    <source>
        <dbReference type="HAMAP-Rule" id="MF_01401"/>
    </source>
</evidence>
<dbReference type="EMBL" id="PVTE01000014">
    <property type="protein sequence ID" value="PRY35519.1"/>
    <property type="molecule type" value="Genomic_DNA"/>
</dbReference>
<sequence>MLRQANLPGRFGVYYPMKRPVFLLFSYLLASLTIGCSTGQAPDNKPAPLPVLKPGEAVATFAGGCFWATEEAFDRLKGVREVISGYAGSDYPNPTYADVSTDQTDHAESVQVYYDPKQISYAQLLTAFFAAHDPTTLNKQGPDVGKHYRSMAFYRTETEHQQLIGVIQKMDTSGQFQNPIVTEIVPFKTFYPAEEYHQNYIRQHPWQVYIQTVSLPKIHHMEKVMAGQLKEDD</sequence>
<dbReference type="EC" id="1.8.4.11" evidence="4"/>
<dbReference type="PANTHER" id="PTHR43774:SF1">
    <property type="entry name" value="PEPTIDE METHIONINE SULFOXIDE REDUCTASE MSRA 2"/>
    <property type="match status" value="1"/>
</dbReference>
<dbReference type="HAMAP" id="MF_01401">
    <property type="entry name" value="MsrA"/>
    <property type="match status" value="1"/>
</dbReference>
<comment type="catalytic activity">
    <reaction evidence="3 4">
        <text>[thioredoxin]-disulfide + L-methionine + H2O = L-methionine (S)-S-oxide + [thioredoxin]-dithiol</text>
        <dbReference type="Rhea" id="RHEA:19993"/>
        <dbReference type="Rhea" id="RHEA-COMP:10698"/>
        <dbReference type="Rhea" id="RHEA-COMP:10700"/>
        <dbReference type="ChEBI" id="CHEBI:15377"/>
        <dbReference type="ChEBI" id="CHEBI:29950"/>
        <dbReference type="ChEBI" id="CHEBI:50058"/>
        <dbReference type="ChEBI" id="CHEBI:57844"/>
        <dbReference type="ChEBI" id="CHEBI:58772"/>
        <dbReference type="EC" id="1.8.4.11"/>
    </reaction>
</comment>
<keyword evidence="7" id="KW-1185">Reference proteome</keyword>